<dbReference type="Proteomes" id="UP001348098">
    <property type="component" value="Unassembled WGS sequence"/>
</dbReference>
<evidence type="ECO:0000313" key="2">
    <source>
        <dbReference type="Proteomes" id="UP001348098"/>
    </source>
</evidence>
<accession>A0ABU6ATS7</accession>
<dbReference type="RefSeq" id="WP_195078784.1">
    <property type="nucleotide sequence ID" value="NZ_JAYESH010000005.1"/>
</dbReference>
<dbReference type="EMBL" id="JAYKYQ010000004">
    <property type="protein sequence ID" value="MEB3510890.1"/>
    <property type="molecule type" value="Genomic_DNA"/>
</dbReference>
<dbReference type="Gene3D" id="2.30.110.10">
    <property type="entry name" value="Electron Transport, Fmn-binding Protein, Chain A"/>
    <property type="match status" value="1"/>
</dbReference>
<reference evidence="1 2" key="1">
    <citation type="submission" date="2023-12" db="EMBL/GenBank/DDBJ databases">
        <title>novel species in genus Nocarida.</title>
        <authorList>
            <person name="Li Z."/>
        </authorList>
    </citation>
    <scope>NUCLEOTIDE SEQUENCE [LARGE SCALE GENOMIC DNA]</scope>
    <source>
        <strain evidence="1 2">CDC186</strain>
    </source>
</reference>
<sequence>MSPRAPATVLISRAPRHVLTAAERGRRWAEVVAAYPGYETYQKRTTRRIPLVLLTAHDN</sequence>
<protein>
    <submittedName>
        <fullName evidence="1">Nitroreductase/quinone reductase family protein</fullName>
    </submittedName>
</protein>
<organism evidence="1 2">
    <name type="scientific">Nocardia implantans</name>
    <dbReference type="NCBI Taxonomy" id="3108168"/>
    <lineage>
        <taxon>Bacteria</taxon>
        <taxon>Bacillati</taxon>
        <taxon>Actinomycetota</taxon>
        <taxon>Actinomycetes</taxon>
        <taxon>Mycobacteriales</taxon>
        <taxon>Nocardiaceae</taxon>
        <taxon>Nocardia</taxon>
    </lineage>
</organism>
<keyword evidence="2" id="KW-1185">Reference proteome</keyword>
<name>A0ABU6ATS7_9NOCA</name>
<proteinExistence type="predicted"/>
<dbReference type="InterPro" id="IPR004378">
    <property type="entry name" value="F420H2_quin_Rdtase"/>
</dbReference>
<dbReference type="InterPro" id="IPR012349">
    <property type="entry name" value="Split_barrel_FMN-bd"/>
</dbReference>
<comment type="caution">
    <text evidence="1">The sequence shown here is derived from an EMBL/GenBank/DDBJ whole genome shotgun (WGS) entry which is preliminary data.</text>
</comment>
<gene>
    <name evidence="1" type="ORF">U3653_12745</name>
</gene>
<dbReference type="Pfam" id="PF04075">
    <property type="entry name" value="F420H2_quin_red"/>
    <property type="match status" value="1"/>
</dbReference>
<evidence type="ECO:0000313" key="1">
    <source>
        <dbReference type="EMBL" id="MEB3510890.1"/>
    </source>
</evidence>